<feature type="signal peptide" evidence="2">
    <location>
        <begin position="1"/>
        <end position="23"/>
    </location>
</feature>
<dbReference type="EMBL" id="WIXI01000051">
    <property type="protein sequence ID" value="MQY49579.1"/>
    <property type="molecule type" value="Genomic_DNA"/>
</dbReference>
<keyword evidence="4" id="KW-1185">Reference proteome</keyword>
<dbReference type="GO" id="GO:0030288">
    <property type="term" value="C:outer membrane-bounded periplasmic space"/>
    <property type="evidence" value="ECO:0007669"/>
    <property type="project" value="TreeGrafter"/>
</dbReference>
<feature type="chain" id="PRO_5025338224" evidence="2">
    <location>
        <begin position="24"/>
        <end position="349"/>
    </location>
</feature>
<dbReference type="RefSeq" id="WP_153359505.1">
    <property type="nucleotide sequence ID" value="NZ_WIXI01000051.1"/>
</dbReference>
<evidence type="ECO:0000313" key="4">
    <source>
        <dbReference type="Proteomes" id="UP000435138"/>
    </source>
</evidence>
<keyword evidence="1 2" id="KW-0732">Signal</keyword>
<dbReference type="PANTHER" id="PTHR30006">
    <property type="entry name" value="THIAMINE-BINDING PERIPLASMIC PROTEIN-RELATED"/>
    <property type="match status" value="1"/>
</dbReference>
<evidence type="ECO:0000313" key="3">
    <source>
        <dbReference type="EMBL" id="MQY49579.1"/>
    </source>
</evidence>
<reference evidence="3 4" key="1">
    <citation type="submission" date="2019-11" db="EMBL/GenBank/DDBJ databases">
        <title>Genome analysis of Rhizobacterium cereale a novel genus and species isolated from maize roots in North Spain.</title>
        <authorList>
            <person name="Menendez E."/>
            <person name="Flores-Felix J.D."/>
            <person name="Ramirez-Bahena M.-H."/>
            <person name="Igual J.M."/>
            <person name="Garcia-Fraile P."/>
            <person name="Peix A."/>
            <person name="Velazquez E."/>
        </authorList>
    </citation>
    <scope>NUCLEOTIDE SEQUENCE [LARGE SCALE GENOMIC DNA]</scope>
    <source>
        <strain evidence="3 4">RZME27</strain>
    </source>
</reference>
<dbReference type="GO" id="GO:0030975">
    <property type="term" value="F:thiamine binding"/>
    <property type="evidence" value="ECO:0007669"/>
    <property type="project" value="TreeGrafter"/>
</dbReference>
<name>A0A6A8AFM7_9HYPH</name>
<comment type="caution">
    <text evidence="3">The sequence shown here is derived from an EMBL/GenBank/DDBJ whole genome shotgun (WGS) entry which is preliminary data.</text>
</comment>
<sequence>MFRRTFLALPALGVLAYSGIAAANDISALEEAARKEGAVYSVGMPDGWANWKDTWQQLTEKYGLKYSDTDMSSGEEIAKFANEGVNATADIGDVGLEFGPIALARGVTMPYKTTTWDQIPDWAKDAEGNWVIGYTGTIAFLVSADVANPPTSWADLLKGDYKVTMGKVGSGAQDNASILAAAVSQGGSEKNLRPGVELFQKLAEQGRVVGSGVTPALMERGEIQVAPLWDFNALNYRDVVGKDKFKVIIPSDGSVTSGYATIINKHSKNPNAAKLTREYILSDAGQINLARGYARPIRFDHIELPADAKEKLLPSDQYKAARPIDPTLWTSDAAKEISQLWRDLVAPKM</sequence>
<dbReference type="AlphaFoldDB" id="A0A6A8AFM7"/>
<proteinExistence type="predicted"/>
<dbReference type="GO" id="GO:0030976">
    <property type="term" value="F:thiamine pyrophosphate binding"/>
    <property type="evidence" value="ECO:0007669"/>
    <property type="project" value="TreeGrafter"/>
</dbReference>
<protein>
    <submittedName>
        <fullName evidence="3">Extracellular solute-binding protein</fullName>
    </submittedName>
</protein>
<evidence type="ECO:0000256" key="2">
    <source>
        <dbReference type="SAM" id="SignalP"/>
    </source>
</evidence>
<evidence type="ECO:0000256" key="1">
    <source>
        <dbReference type="ARBA" id="ARBA00022729"/>
    </source>
</evidence>
<dbReference type="PANTHER" id="PTHR30006:SF2">
    <property type="entry name" value="ABC TRANSPORTER SUBSTRATE-BINDING PROTEIN"/>
    <property type="match status" value="1"/>
</dbReference>
<dbReference type="Gene3D" id="3.40.190.10">
    <property type="entry name" value="Periplasmic binding protein-like II"/>
    <property type="match status" value="2"/>
</dbReference>
<dbReference type="GO" id="GO:0015888">
    <property type="term" value="P:thiamine transport"/>
    <property type="evidence" value="ECO:0007669"/>
    <property type="project" value="TreeGrafter"/>
</dbReference>
<dbReference type="SUPFAM" id="SSF53850">
    <property type="entry name" value="Periplasmic binding protein-like II"/>
    <property type="match status" value="1"/>
</dbReference>
<accession>A0A6A8AFM7</accession>
<organism evidence="3 4">
    <name type="scientific">Endobacterium cereale</name>
    <dbReference type="NCBI Taxonomy" id="2663029"/>
    <lineage>
        <taxon>Bacteria</taxon>
        <taxon>Pseudomonadati</taxon>
        <taxon>Pseudomonadota</taxon>
        <taxon>Alphaproteobacteria</taxon>
        <taxon>Hyphomicrobiales</taxon>
        <taxon>Rhizobiaceae</taxon>
        <taxon>Endobacterium</taxon>
    </lineage>
</organism>
<dbReference type="Proteomes" id="UP000435138">
    <property type="component" value="Unassembled WGS sequence"/>
</dbReference>
<dbReference type="Pfam" id="PF13343">
    <property type="entry name" value="SBP_bac_6"/>
    <property type="match status" value="1"/>
</dbReference>
<gene>
    <name evidence="3" type="ORF">GAO09_26480</name>
</gene>